<dbReference type="AlphaFoldDB" id="A0A6L9Y6X9"/>
<dbReference type="PANTHER" id="PTHR30373">
    <property type="entry name" value="UPF0603 PROTEIN YGCG"/>
    <property type="match status" value="1"/>
</dbReference>
<dbReference type="EMBL" id="JAAGYR010000006">
    <property type="protein sequence ID" value="NEN75538.1"/>
    <property type="molecule type" value="Genomic_DNA"/>
</dbReference>
<comment type="caution">
    <text evidence="2">The sequence shown here is derived from an EMBL/GenBank/DDBJ whole genome shotgun (WGS) entry which is preliminary data.</text>
</comment>
<dbReference type="Proteomes" id="UP000477651">
    <property type="component" value="Unassembled WGS sequence"/>
</dbReference>
<organism evidence="2 3">
    <name type="scientific">Pelistega ratti</name>
    <dbReference type="NCBI Taxonomy" id="2652177"/>
    <lineage>
        <taxon>Bacteria</taxon>
        <taxon>Pseudomonadati</taxon>
        <taxon>Pseudomonadota</taxon>
        <taxon>Betaproteobacteria</taxon>
        <taxon>Burkholderiales</taxon>
        <taxon>Alcaligenaceae</taxon>
        <taxon>Pelistega</taxon>
    </lineage>
</organism>
<gene>
    <name evidence="2" type="ORF">F9B74_04245</name>
</gene>
<dbReference type="InterPro" id="IPR007621">
    <property type="entry name" value="TPM_dom"/>
</dbReference>
<evidence type="ECO:0000313" key="3">
    <source>
        <dbReference type="Proteomes" id="UP000477651"/>
    </source>
</evidence>
<name>A0A6L9Y6X9_9BURK</name>
<protein>
    <recommendedName>
        <fullName evidence="1">TPM domain-containing protein</fullName>
    </recommendedName>
</protein>
<sequence length="188" mass="20714">MVLVVLGAAASVEAVAAQVVVEVLQVAGKWLNQMGLTQFYGVYLKHKFFTDALLQRLSEAIQASEQNHAGELVLAIEVQSPKDNLLSHERALEVFGRLKVWDTPYRTGVLLYLNLSLQTIEIIADRGIEVSNTVWEEVCTQLSQHLANKDYEKGLQEAIVAIEQVLINACGHLPVNTPNALSDKPVVL</sequence>
<dbReference type="Pfam" id="PF04536">
    <property type="entry name" value="TPM_phosphatase"/>
    <property type="match status" value="1"/>
</dbReference>
<keyword evidence="3" id="KW-1185">Reference proteome</keyword>
<proteinExistence type="predicted"/>
<reference evidence="2 3" key="1">
    <citation type="submission" date="2020-02" db="EMBL/GenBank/DDBJ databases">
        <title>Pelistega sp. NLN82 were isolated from wild rodents of the Hainan Island.</title>
        <authorList>
            <person name="Niu N."/>
            <person name="Zhou J."/>
        </authorList>
    </citation>
    <scope>NUCLEOTIDE SEQUENCE [LARGE SCALE GENOMIC DNA]</scope>
    <source>
        <strain evidence="2 3">NLN82</strain>
    </source>
</reference>
<dbReference type="PANTHER" id="PTHR30373:SF8">
    <property type="entry name" value="BLL7265 PROTEIN"/>
    <property type="match status" value="1"/>
</dbReference>
<dbReference type="RefSeq" id="WP_163764191.1">
    <property type="nucleotide sequence ID" value="NZ_JAAGYR010000006.1"/>
</dbReference>
<dbReference type="Gene3D" id="3.10.310.50">
    <property type="match status" value="1"/>
</dbReference>
<accession>A0A6L9Y6X9</accession>
<evidence type="ECO:0000259" key="1">
    <source>
        <dbReference type="Pfam" id="PF04536"/>
    </source>
</evidence>
<evidence type="ECO:0000313" key="2">
    <source>
        <dbReference type="EMBL" id="NEN75538.1"/>
    </source>
</evidence>
<feature type="domain" description="TPM" evidence="1">
    <location>
        <begin position="45"/>
        <end position="164"/>
    </location>
</feature>